<organism evidence="2 3">
    <name type="scientific">Crotalaria pallida</name>
    <name type="common">Smooth rattlebox</name>
    <name type="synonym">Crotalaria striata</name>
    <dbReference type="NCBI Taxonomy" id="3830"/>
    <lineage>
        <taxon>Eukaryota</taxon>
        <taxon>Viridiplantae</taxon>
        <taxon>Streptophyta</taxon>
        <taxon>Embryophyta</taxon>
        <taxon>Tracheophyta</taxon>
        <taxon>Spermatophyta</taxon>
        <taxon>Magnoliopsida</taxon>
        <taxon>eudicotyledons</taxon>
        <taxon>Gunneridae</taxon>
        <taxon>Pentapetalae</taxon>
        <taxon>rosids</taxon>
        <taxon>fabids</taxon>
        <taxon>Fabales</taxon>
        <taxon>Fabaceae</taxon>
        <taxon>Papilionoideae</taxon>
        <taxon>50 kb inversion clade</taxon>
        <taxon>genistoids sensu lato</taxon>
        <taxon>core genistoids</taxon>
        <taxon>Crotalarieae</taxon>
        <taxon>Crotalaria</taxon>
    </lineage>
</organism>
<dbReference type="Proteomes" id="UP001372338">
    <property type="component" value="Unassembled WGS sequence"/>
</dbReference>
<dbReference type="EMBL" id="JAYWIO010000008">
    <property type="protein sequence ID" value="KAK7245593.1"/>
    <property type="molecule type" value="Genomic_DNA"/>
</dbReference>
<gene>
    <name evidence="2" type="ORF">RIF29_40440</name>
</gene>
<keyword evidence="1" id="KW-0472">Membrane</keyword>
<feature type="transmembrane region" description="Helical" evidence="1">
    <location>
        <begin position="51"/>
        <end position="73"/>
    </location>
</feature>
<keyword evidence="3" id="KW-1185">Reference proteome</keyword>
<accession>A0AAN9E354</accession>
<comment type="caution">
    <text evidence="2">The sequence shown here is derived from an EMBL/GenBank/DDBJ whole genome shotgun (WGS) entry which is preliminary data.</text>
</comment>
<name>A0AAN9E354_CROPI</name>
<evidence type="ECO:0000313" key="3">
    <source>
        <dbReference type="Proteomes" id="UP001372338"/>
    </source>
</evidence>
<proteinExistence type="predicted"/>
<evidence type="ECO:0000256" key="1">
    <source>
        <dbReference type="SAM" id="Phobius"/>
    </source>
</evidence>
<reference evidence="2 3" key="1">
    <citation type="submission" date="2024-01" db="EMBL/GenBank/DDBJ databases">
        <title>The genomes of 5 underutilized Papilionoideae crops provide insights into root nodulation and disease resistanc.</title>
        <authorList>
            <person name="Yuan L."/>
        </authorList>
    </citation>
    <scope>NUCLEOTIDE SEQUENCE [LARGE SCALE GENOMIC DNA]</scope>
    <source>
        <strain evidence="2">ZHUSHIDOU_FW_LH</strain>
        <tissue evidence="2">Leaf</tissue>
    </source>
</reference>
<protein>
    <submittedName>
        <fullName evidence="2">Uncharacterized protein</fullName>
    </submittedName>
</protein>
<evidence type="ECO:0000313" key="2">
    <source>
        <dbReference type="EMBL" id="KAK7245593.1"/>
    </source>
</evidence>
<keyword evidence="1" id="KW-1133">Transmembrane helix</keyword>
<sequence>MKASCCGSPAGNRDNRSTWVGRLWTATKPSITCRCDRAVMGGSYGGSLASVYWFLVCGISCSSLFSVLSFYVLSFSNWHYKLKRQLLLLRPLPSCSSVAVGVECSSFNLLREVAKRMWDLDLAGRRRLACNGRRQGLVVRGGQWLRRGYEAEATVMRNKRMTMIVVGLF</sequence>
<dbReference type="AlphaFoldDB" id="A0AAN9E354"/>
<keyword evidence="1" id="KW-0812">Transmembrane</keyword>